<dbReference type="InterPro" id="IPR003660">
    <property type="entry name" value="HAMP_dom"/>
</dbReference>
<evidence type="ECO:0000256" key="6">
    <source>
        <dbReference type="ARBA" id="ARBA00022692"/>
    </source>
</evidence>
<keyword evidence="8 10" id="KW-1133">Transmembrane helix</keyword>
<sequence>MTQNRNSSTTNTFTTKLSLYFNGIALSIGVLVFILSQAGLYWLEDEINTRNLAQSVDYAIEKFQQGAESPLAIGPNIIAYDSSSSIPESLKALIEFPVGFNEEITDDIAQDMFLSHQTFINNGVTHSLYLTMEADNVELTSKEWRHINIASLVIMIILYLAFDFAISKLSKRLVQPVNQLSLQLKSASQDKSFSVPDGSASEFSQLSESLNNYHQQNKQLIKQEQSFARYASHELRTPLTVILGASKLLKKGDDAKFQARQIERICRSAADMQNTIDALLSLVKQEQSKENIQSRRLRTAEVERLLEYLKPLVDSKGLTLTLKMLNEPLIQPSEAVLRMLLSNLLHNAINATESGEISLTIDSNSIEVRDSGSGLSEAESASDGHGLGLQIVDALCQRYNWSFNLIEAEDSGCIASLSF</sequence>
<evidence type="ECO:0000256" key="10">
    <source>
        <dbReference type="SAM" id="Phobius"/>
    </source>
</evidence>
<dbReference type="RefSeq" id="WP_142873862.1">
    <property type="nucleotide sequence ID" value="NZ_CP045503.2"/>
</dbReference>
<keyword evidence="7 13" id="KW-0418">Kinase</keyword>
<dbReference type="InterPro" id="IPR003594">
    <property type="entry name" value="HATPase_dom"/>
</dbReference>
<evidence type="ECO:0000256" key="2">
    <source>
        <dbReference type="ARBA" id="ARBA00004370"/>
    </source>
</evidence>
<feature type="domain" description="HAMP" evidence="12">
    <location>
        <begin position="171"/>
        <end position="222"/>
    </location>
</feature>
<dbReference type="Pfam" id="PF02518">
    <property type="entry name" value="HATPase_c"/>
    <property type="match status" value="1"/>
</dbReference>
<dbReference type="InterPro" id="IPR005467">
    <property type="entry name" value="His_kinase_dom"/>
</dbReference>
<evidence type="ECO:0000256" key="3">
    <source>
        <dbReference type="ARBA" id="ARBA00012438"/>
    </source>
</evidence>
<dbReference type="InterPro" id="IPR003661">
    <property type="entry name" value="HisK_dim/P_dom"/>
</dbReference>
<evidence type="ECO:0000313" key="14">
    <source>
        <dbReference type="Proteomes" id="UP000316416"/>
    </source>
</evidence>
<gene>
    <name evidence="13" type="ORF">FM038_021730</name>
</gene>
<dbReference type="PROSITE" id="PS50885">
    <property type="entry name" value="HAMP"/>
    <property type="match status" value="1"/>
</dbReference>
<proteinExistence type="predicted"/>
<protein>
    <recommendedName>
        <fullName evidence="3">histidine kinase</fullName>
        <ecNumber evidence="3">2.7.13.3</ecNumber>
    </recommendedName>
</protein>
<dbReference type="Gene3D" id="3.30.565.10">
    <property type="entry name" value="Histidine kinase-like ATPase, C-terminal domain"/>
    <property type="match status" value="1"/>
</dbReference>
<comment type="subcellular location">
    <subcellularLocation>
        <location evidence="2">Membrane</location>
    </subcellularLocation>
</comment>
<dbReference type="SMART" id="SM00388">
    <property type="entry name" value="HisKA"/>
    <property type="match status" value="1"/>
</dbReference>
<evidence type="ECO:0000256" key="1">
    <source>
        <dbReference type="ARBA" id="ARBA00000085"/>
    </source>
</evidence>
<keyword evidence="4" id="KW-0597">Phosphoprotein</keyword>
<feature type="transmembrane region" description="Helical" evidence="10">
    <location>
        <begin position="20"/>
        <end position="43"/>
    </location>
</feature>
<dbReference type="EC" id="2.7.13.3" evidence="3"/>
<keyword evidence="5" id="KW-0808">Transferase</keyword>
<comment type="catalytic activity">
    <reaction evidence="1">
        <text>ATP + protein L-histidine = ADP + protein N-phospho-L-histidine.</text>
        <dbReference type="EC" id="2.7.13.3"/>
    </reaction>
</comment>
<evidence type="ECO:0000256" key="9">
    <source>
        <dbReference type="ARBA" id="ARBA00023012"/>
    </source>
</evidence>
<dbReference type="PROSITE" id="PS50109">
    <property type="entry name" value="HIS_KIN"/>
    <property type="match status" value="1"/>
</dbReference>
<evidence type="ECO:0000256" key="8">
    <source>
        <dbReference type="ARBA" id="ARBA00022989"/>
    </source>
</evidence>
<keyword evidence="10" id="KW-0472">Membrane</keyword>
<dbReference type="PANTHER" id="PTHR45436">
    <property type="entry name" value="SENSOR HISTIDINE KINASE YKOH"/>
    <property type="match status" value="1"/>
</dbReference>
<dbReference type="CDD" id="cd00082">
    <property type="entry name" value="HisKA"/>
    <property type="match status" value="1"/>
</dbReference>
<evidence type="ECO:0000256" key="7">
    <source>
        <dbReference type="ARBA" id="ARBA00022777"/>
    </source>
</evidence>
<dbReference type="SMART" id="SM00387">
    <property type="entry name" value="HATPase_c"/>
    <property type="match status" value="1"/>
</dbReference>
<dbReference type="SUPFAM" id="SSF55874">
    <property type="entry name" value="ATPase domain of HSP90 chaperone/DNA topoisomerase II/histidine kinase"/>
    <property type="match status" value="1"/>
</dbReference>
<evidence type="ECO:0000259" key="11">
    <source>
        <dbReference type="PROSITE" id="PS50109"/>
    </source>
</evidence>
<evidence type="ECO:0000259" key="12">
    <source>
        <dbReference type="PROSITE" id="PS50885"/>
    </source>
</evidence>
<name>A0ABX6VCS4_9GAMM</name>
<evidence type="ECO:0000313" key="13">
    <source>
        <dbReference type="EMBL" id="QPG59706.1"/>
    </source>
</evidence>
<dbReference type="Proteomes" id="UP000316416">
    <property type="component" value="Chromosome"/>
</dbReference>
<dbReference type="Gene3D" id="1.10.287.130">
    <property type="match status" value="1"/>
</dbReference>
<accession>A0ABX6VCS4</accession>
<dbReference type="PANTHER" id="PTHR45436:SF16">
    <property type="entry name" value="HISTIDINE KINASE"/>
    <property type="match status" value="1"/>
</dbReference>
<evidence type="ECO:0000256" key="5">
    <source>
        <dbReference type="ARBA" id="ARBA00022679"/>
    </source>
</evidence>
<keyword evidence="9" id="KW-0902">Two-component regulatory system</keyword>
<dbReference type="CDD" id="cd00075">
    <property type="entry name" value="HATPase"/>
    <property type="match status" value="1"/>
</dbReference>
<organism evidence="13 14">
    <name type="scientific">Shewanella eurypsychrophilus</name>
    <dbReference type="NCBI Taxonomy" id="2593656"/>
    <lineage>
        <taxon>Bacteria</taxon>
        <taxon>Pseudomonadati</taxon>
        <taxon>Pseudomonadota</taxon>
        <taxon>Gammaproteobacteria</taxon>
        <taxon>Alteromonadales</taxon>
        <taxon>Shewanellaceae</taxon>
        <taxon>Shewanella</taxon>
    </lineage>
</organism>
<reference evidence="13" key="1">
    <citation type="submission" date="2021-07" db="EMBL/GenBank/DDBJ databases">
        <title>Shewanella sp. YLB-07 whole genome sequence.</title>
        <authorList>
            <person name="Yu L."/>
        </authorList>
    </citation>
    <scope>NUCLEOTIDE SEQUENCE</scope>
    <source>
        <strain evidence="13">YLB-08</strain>
    </source>
</reference>
<dbReference type="SUPFAM" id="SSF47384">
    <property type="entry name" value="Homodimeric domain of signal transducing histidine kinase"/>
    <property type="match status" value="1"/>
</dbReference>
<dbReference type="Pfam" id="PF00512">
    <property type="entry name" value="HisKA"/>
    <property type="match status" value="1"/>
</dbReference>
<evidence type="ECO:0000256" key="4">
    <source>
        <dbReference type="ARBA" id="ARBA00022553"/>
    </source>
</evidence>
<feature type="transmembrane region" description="Helical" evidence="10">
    <location>
        <begin position="147"/>
        <end position="166"/>
    </location>
</feature>
<dbReference type="InterPro" id="IPR036890">
    <property type="entry name" value="HATPase_C_sf"/>
</dbReference>
<dbReference type="InterPro" id="IPR050428">
    <property type="entry name" value="TCS_sensor_his_kinase"/>
</dbReference>
<keyword evidence="14" id="KW-1185">Reference proteome</keyword>
<dbReference type="GO" id="GO:0016301">
    <property type="term" value="F:kinase activity"/>
    <property type="evidence" value="ECO:0007669"/>
    <property type="project" value="UniProtKB-KW"/>
</dbReference>
<dbReference type="InterPro" id="IPR036097">
    <property type="entry name" value="HisK_dim/P_sf"/>
</dbReference>
<feature type="domain" description="Histidine kinase" evidence="11">
    <location>
        <begin position="230"/>
        <end position="419"/>
    </location>
</feature>
<dbReference type="EMBL" id="CP045503">
    <property type="protein sequence ID" value="QPG59706.1"/>
    <property type="molecule type" value="Genomic_DNA"/>
</dbReference>
<keyword evidence="6 10" id="KW-0812">Transmembrane</keyword>